<dbReference type="Proteomes" id="UP000008744">
    <property type="component" value="Unassembled WGS sequence"/>
</dbReference>
<protein>
    <submittedName>
        <fullName evidence="2">GL13462</fullName>
    </submittedName>
</protein>
<keyword evidence="3" id="KW-1185">Reference proteome</keyword>
<sequence>MDRDRGKKSELKNGGRVKATANNQKQQQPHEAKRMVGNNKNNERITKEGMKSWPYLNLNPQEFQAKE</sequence>
<evidence type="ECO:0000313" key="2">
    <source>
        <dbReference type="EMBL" id="EDW38717.1"/>
    </source>
</evidence>
<dbReference type="AlphaFoldDB" id="B4IRR9"/>
<feature type="compositionally biased region" description="Polar residues" evidence="1">
    <location>
        <begin position="58"/>
        <end position="67"/>
    </location>
</feature>
<organism evidence="3">
    <name type="scientific">Drosophila persimilis</name>
    <name type="common">Fruit fly</name>
    <dbReference type="NCBI Taxonomy" id="7234"/>
    <lineage>
        <taxon>Eukaryota</taxon>
        <taxon>Metazoa</taxon>
        <taxon>Ecdysozoa</taxon>
        <taxon>Arthropoda</taxon>
        <taxon>Hexapoda</taxon>
        <taxon>Insecta</taxon>
        <taxon>Pterygota</taxon>
        <taxon>Neoptera</taxon>
        <taxon>Endopterygota</taxon>
        <taxon>Diptera</taxon>
        <taxon>Brachycera</taxon>
        <taxon>Muscomorpha</taxon>
        <taxon>Ephydroidea</taxon>
        <taxon>Drosophilidae</taxon>
        <taxon>Drosophila</taxon>
        <taxon>Sophophora</taxon>
    </lineage>
</organism>
<name>B4IRR9_DROPE</name>
<proteinExistence type="predicted"/>
<dbReference type="HOGENOM" id="CLU_2815177_0_0_1"/>
<reference evidence="2 3" key="1">
    <citation type="journal article" date="2007" name="Nature">
        <title>Evolution of genes and genomes on the Drosophila phylogeny.</title>
        <authorList>
            <consortium name="Drosophila 12 Genomes Consortium"/>
            <person name="Clark A.G."/>
            <person name="Eisen M.B."/>
            <person name="Smith D.R."/>
            <person name="Bergman C.M."/>
            <person name="Oliver B."/>
            <person name="Markow T.A."/>
            <person name="Kaufman T.C."/>
            <person name="Kellis M."/>
            <person name="Gelbart W."/>
            <person name="Iyer V.N."/>
            <person name="Pollard D.A."/>
            <person name="Sackton T.B."/>
            <person name="Larracuente A.M."/>
            <person name="Singh N.D."/>
            <person name="Abad J.P."/>
            <person name="Abt D.N."/>
            <person name="Adryan B."/>
            <person name="Aguade M."/>
            <person name="Akashi H."/>
            <person name="Anderson W.W."/>
            <person name="Aquadro C.F."/>
            <person name="Ardell D.H."/>
            <person name="Arguello R."/>
            <person name="Artieri C.G."/>
            <person name="Barbash D.A."/>
            <person name="Barker D."/>
            <person name="Barsanti P."/>
            <person name="Batterham P."/>
            <person name="Batzoglou S."/>
            <person name="Begun D."/>
            <person name="Bhutkar A."/>
            <person name="Blanco E."/>
            <person name="Bosak S.A."/>
            <person name="Bradley R.K."/>
            <person name="Brand A.D."/>
            <person name="Brent M.R."/>
            <person name="Brooks A.N."/>
            <person name="Brown R.H."/>
            <person name="Butlin R.K."/>
            <person name="Caggese C."/>
            <person name="Calvi B.R."/>
            <person name="Bernardo de Carvalho A."/>
            <person name="Caspi A."/>
            <person name="Castrezana S."/>
            <person name="Celniker S.E."/>
            <person name="Chang J.L."/>
            <person name="Chapple C."/>
            <person name="Chatterji S."/>
            <person name="Chinwalla A."/>
            <person name="Civetta A."/>
            <person name="Clifton S.W."/>
            <person name="Comeron J.M."/>
            <person name="Costello J.C."/>
            <person name="Coyne J.A."/>
            <person name="Daub J."/>
            <person name="David R.G."/>
            <person name="Delcher A.L."/>
            <person name="Delehaunty K."/>
            <person name="Do C.B."/>
            <person name="Ebling H."/>
            <person name="Edwards K."/>
            <person name="Eickbush T."/>
            <person name="Evans J.D."/>
            <person name="Filipski A."/>
            <person name="Findeiss S."/>
            <person name="Freyhult E."/>
            <person name="Fulton L."/>
            <person name="Fulton R."/>
            <person name="Garcia A.C."/>
            <person name="Gardiner A."/>
            <person name="Garfield D.A."/>
            <person name="Garvin B.E."/>
            <person name="Gibson G."/>
            <person name="Gilbert D."/>
            <person name="Gnerre S."/>
            <person name="Godfrey J."/>
            <person name="Good R."/>
            <person name="Gotea V."/>
            <person name="Gravely B."/>
            <person name="Greenberg A.J."/>
            <person name="Griffiths-Jones S."/>
            <person name="Gross S."/>
            <person name="Guigo R."/>
            <person name="Gustafson E.A."/>
            <person name="Haerty W."/>
            <person name="Hahn M.W."/>
            <person name="Halligan D.L."/>
            <person name="Halpern A.L."/>
            <person name="Halter G.M."/>
            <person name="Han M.V."/>
            <person name="Heger A."/>
            <person name="Hillier L."/>
            <person name="Hinrichs A.S."/>
            <person name="Holmes I."/>
            <person name="Hoskins R.A."/>
            <person name="Hubisz M.J."/>
            <person name="Hultmark D."/>
            <person name="Huntley M.A."/>
            <person name="Jaffe D.B."/>
            <person name="Jagadeeshan S."/>
            <person name="Jeck W.R."/>
            <person name="Johnson J."/>
            <person name="Jones C.D."/>
            <person name="Jordan W.C."/>
            <person name="Karpen G.H."/>
            <person name="Kataoka E."/>
            <person name="Keightley P.D."/>
            <person name="Kheradpour P."/>
            <person name="Kirkness E.F."/>
            <person name="Koerich L.B."/>
            <person name="Kristiansen K."/>
            <person name="Kudrna D."/>
            <person name="Kulathinal R.J."/>
            <person name="Kumar S."/>
            <person name="Kwok R."/>
            <person name="Lander E."/>
            <person name="Langley C.H."/>
            <person name="Lapoint R."/>
            <person name="Lazzaro B.P."/>
            <person name="Lee S.J."/>
            <person name="Levesque L."/>
            <person name="Li R."/>
            <person name="Lin C.F."/>
            <person name="Lin M.F."/>
            <person name="Lindblad-Toh K."/>
            <person name="Llopart A."/>
            <person name="Long M."/>
            <person name="Low L."/>
            <person name="Lozovsky E."/>
            <person name="Lu J."/>
            <person name="Luo M."/>
            <person name="Machado C.A."/>
            <person name="Makalowski W."/>
            <person name="Marzo M."/>
            <person name="Matsuda M."/>
            <person name="Matzkin L."/>
            <person name="McAllister B."/>
            <person name="McBride C.S."/>
            <person name="McKernan B."/>
            <person name="McKernan K."/>
            <person name="Mendez-Lago M."/>
            <person name="Minx P."/>
            <person name="Mollenhauer M.U."/>
            <person name="Montooth K."/>
            <person name="Mount S.M."/>
            <person name="Mu X."/>
            <person name="Myers E."/>
            <person name="Negre B."/>
            <person name="Newfeld S."/>
            <person name="Nielsen R."/>
            <person name="Noor M.A."/>
            <person name="O'Grady P."/>
            <person name="Pachter L."/>
            <person name="Papaceit M."/>
            <person name="Parisi M.J."/>
            <person name="Parisi M."/>
            <person name="Parts L."/>
            <person name="Pedersen J.S."/>
            <person name="Pesole G."/>
            <person name="Phillippy A.M."/>
            <person name="Ponting C.P."/>
            <person name="Pop M."/>
            <person name="Porcelli D."/>
            <person name="Powell J.R."/>
            <person name="Prohaska S."/>
            <person name="Pruitt K."/>
            <person name="Puig M."/>
            <person name="Quesneville H."/>
            <person name="Ram K.R."/>
            <person name="Rand D."/>
            <person name="Rasmussen M.D."/>
            <person name="Reed L.K."/>
            <person name="Reenan R."/>
            <person name="Reily A."/>
            <person name="Remington K.A."/>
            <person name="Rieger T.T."/>
            <person name="Ritchie M.G."/>
            <person name="Robin C."/>
            <person name="Rogers Y.H."/>
            <person name="Rohde C."/>
            <person name="Rozas J."/>
            <person name="Rubenfield M.J."/>
            <person name="Ruiz A."/>
            <person name="Russo S."/>
            <person name="Salzberg S.L."/>
            <person name="Sanchez-Gracia A."/>
            <person name="Saranga D.J."/>
            <person name="Sato H."/>
            <person name="Schaeffer S.W."/>
            <person name="Schatz M.C."/>
            <person name="Schlenke T."/>
            <person name="Schwartz R."/>
            <person name="Segarra C."/>
            <person name="Singh R.S."/>
            <person name="Sirot L."/>
            <person name="Sirota M."/>
            <person name="Sisneros N.B."/>
            <person name="Smith C.D."/>
            <person name="Smith T.F."/>
            <person name="Spieth J."/>
            <person name="Stage D.E."/>
            <person name="Stark A."/>
            <person name="Stephan W."/>
            <person name="Strausberg R.L."/>
            <person name="Strempel S."/>
            <person name="Sturgill D."/>
            <person name="Sutton G."/>
            <person name="Sutton G.G."/>
            <person name="Tao W."/>
            <person name="Teichmann S."/>
            <person name="Tobari Y.N."/>
            <person name="Tomimura Y."/>
            <person name="Tsolas J.M."/>
            <person name="Valente V.L."/>
            <person name="Venter E."/>
            <person name="Venter J.C."/>
            <person name="Vicario S."/>
            <person name="Vieira F.G."/>
            <person name="Vilella A.J."/>
            <person name="Villasante A."/>
            <person name="Walenz B."/>
            <person name="Wang J."/>
            <person name="Wasserman M."/>
            <person name="Watts T."/>
            <person name="Wilson D."/>
            <person name="Wilson R.K."/>
            <person name="Wing R.A."/>
            <person name="Wolfner M.F."/>
            <person name="Wong A."/>
            <person name="Wong G.K."/>
            <person name="Wu C.I."/>
            <person name="Wu G."/>
            <person name="Yamamoto D."/>
            <person name="Yang H.P."/>
            <person name="Yang S.P."/>
            <person name="Yorke J.A."/>
            <person name="Yoshida K."/>
            <person name="Zdobnov E."/>
            <person name="Zhang P."/>
            <person name="Zhang Y."/>
            <person name="Zimin A.V."/>
            <person name="Baldwin J."/>
            <person name="Abdouelleil A."/>
            <person name="Abdulkadir J."/>
            <person name="Abebe A."/>
            <person name="Abera B."/>
            <person name="Abreu J."/>
            <person name="Acer S.C."/>
            <person name="Aftuck L."/>
            <person name="Alexander A."/>
            <person name="An P."/>
            <person name="Anderson E."/>
            <person name="Anderson S."/>
            <person name="Arachi H."/>
            <person name="Azer M."/>
            <person name="Bachantsang P."/>
            <person name="Barry A."/>
            <person name="Bayul T."/>
            <person name="Berlin A."/>
            <person name="Bessette D."/>
            <person name="Bloom T."/>
            <person name="Blye J."/>
            <person name="Boguslavskiy L."/>
            <person name="Bonnet C."/>
            <person name="Boukhgalter B."/>
            <person name="Bourzgui I."/>
            <person name="Brown A."/>
            <person name="Cahill P."/>
            <person name="Channer S."/>
            <person name="Cheshatsang Y."/>
            <person name="Chuda L."/>
            <person name="Citroen M."/>
            <person name="Collymore A."/>
            <person name="Cooke P."/>
            <person name="Costello M."/>
            <person name="D'Aco K."/>
            <person name="Daza R."/>
            <person name="De Haan G."/>
            <person name="DeGray S."/>
            <person name="DeMaso C."/>
            <person name="Dhargay N."/>
            <person name="Dooley K."/>
            <person name="Dooley E."/>
            <person name="Doricent M."/>
            <person name="Dorje P."/>
            <person name="Dorjee K."/>
            <person name="Dupes A."/>
            <person name="Elong R."/>
            <person name="Falk J."/>
            <person name="Farina A."/>
            <person name="Faro S."/>
            <person name="Ferguson D."/>
            <person name="Fisher S."/>
            <person name="Foley C.D."/>
            <person name="Franke A."/>
            <person name="Friedrich D."/>
            <person name="Gadbois L."/>
            <person name="Gearin G."/>
            <person name="Gearin C.R."/>
            <person name="Giannoukos G."/>
            <person name="Goode T."/>
            <person name="Graham J."/>
            <person name="Grandbois E."/>
            <person name="Grewal S."/>
            <person name="Gyaltsen K."/>
            <person name="Hafez N."/>
            <person name="Hagos B."/>
            <person name="Hall J."/>
            <person name="Henson C."/>
            <person name="Hollinger A."/>
            <person name="Honan T."/>
            <person name="Huard M.D."/>
            <person name="Hughes L."/>
            <person name="Hurhula B."/>
            <person name="Husby M.E."/>
            <person name="Kamat A."/>
            <person name="Kanga B."/>
            <person name="Kashin S."/>
            <person name="Khazanovich D."/>
            <person name="Kisner P."/>
            <person name="Lance K."/>
            <person name="Lara M."/>
            <person name="Lee W."/>
            <person name="Lennon N."/>
            <person name="Letendre F."/>
            <person name="LeVine R."/>
            <person name="Lipovsky A."/>
            <person name="Liu X."/>
            <person name="Liu J."/>
            <person name="Liu S."/>
            <person name="Lokyitsang T."/>
            <person name="Lokyitsang Y."/>
            <person name="Lubonja R."/>
            <person name="Lui A."/>
            <person name="MacDonald P."/>
            <person name="Magnisalis V."/>
            <person name="Maru K."/>
            <person name="Matthews C."/>
            <person name="McCusker W."/>
            <person name="McDonough S."/>
            <person name="Mehta T."/>
            <person name="Meldrim J."/>
            <person name="Meneus L."/>
            <person name="Mihai O."/>
            <person name="Mihalev A."/>
            <person name="Mihova T."/>
            <person name="Mittelman R."/>
            <person name="Mlenga V."/>
            <person name="Montmayeur A."/>
            <person name="Mulrain L."/>
            <person name="Navidi A."/>
            <person name="Naylor J."/>
            <person name="Negash T."/>
            <person name="Nguyen T."/>
            <person name="Nguyen N."/>
            <person name="Nicol R."/>
            <person name="Norbu C."/>
            <person name="Norbu N."/>
            <person name="Novod N."/>
            <person name="O'Neill B."/>
            <person name="Osman S."/>
            <person name="Markiewicz E."/>
            <person name="Oyono O.L."/>
            <person name="Patti C."/>
            <person name="Phunkhang P."/>
            <person name="Pierre F."/>
            <person name="Priest M."/>
            <person name="Raghuraman S."/>
            <person name="Rege F."/>
            <person name="Reyes R."/>
            <person name="Rise C."/>
            <person name="Rogov P."/>
            <person name="Ross K."/>
            <person name="Ryan E."/>
            <person name="Settipalli S."/>
            <person name="Shea T."/>
            <person name="Sherpa N."/>
            <person name="Shi L."/>
            <person name="Shih D."/>
            <person name="Sparrow T."/>
            <person name="Spaulding J."/>
            <person name="Stalker J."/>
            <person name="Stange-Thomann N."/>
            <person name="Stavropoulos S."/>
            <person name="Stone C."/>
            <person name="Strader C."/>
            <person name="Tesfaye S."/>
            <person name="Thomson T."/>
            <person name="Thoulutsang Y."/>
            <person name="Thoulutsang D."/>
            <person name="Topham K."/>
            <person name="Topping I."/>
            <person name="Tsamla T."/>
            <person name="Vassiliev H."/>
            <person name="Vo A."/>
            <person name="Wangchuk T."/>
            <person name="Wangdi T."/>
            <person name="Weiand M."/>
            <person name="Wilkinson J."/>
            <person name="Wilson A."/>
            <person name="Yadav S."/>
            <person name="Young G."/>
            <person name="Yu Q."/>
            <person name="Zembek L."/>
            <person name="Zhong D."/>
            <person name="Zimmer A."/>
            <person name="Zwirko Z."/>
            <person name="Jaffe D.B."/>
            <person name="Alvarez P."/>
            <person name="Brockman W."/>
            <person name="Butler J."/>
            <person name="Chin C."/>
            <person name="Gnerre S."/>
            <person name="Grabherr M."/>
            <person name="Kleber M."/>
            <person name="Mauceli E."/>
            <person name="MacCallum I."/>
        </authorList>
    </citation>
    <scope>NUCLEOTIDE SEQUENCE [LARGE SCALE GENOMIC DNA]</scope>
    <source>
        <strain evidence="3">MSH-3 / Tucson 14011-0111.49</strain>
    </source>
</reference>
<feature type="compositionally biased region" description="Basic and acidic residues" evidence="1">
    <location>
        <begin position="1"/>
        <end position="13"/>
    </location>
</feature>
<gene>
    <name evidence="2" type="primary">Dper\GL13462</name>
    <name evidence="2" type="ORF">Dper_GL13462</name>
</gene>
<evidence type="ECO:0000313" key="3">
    <source>
        <dbReference type="Proteomes" id="UP000008744"/>
    </source>
</evidence>
<evidence type="ECO:0000256" key="1">
    <source>
        <dbReference type="SAM" id="MobiDB-lite"/>
    </source>
</evidence>
<accession>B4IRR9</accession>
<feature type="compositionally biased region" description="Basic and acidic residues" evidence="1">
    <location>
        <begin position="41"/>
        <end position="50"/>
    </location>
</feature>
<dbReference type="EMBL" id="CH695652">
    <property type="protein sequence ID" value="EDW38717.1"/>
    <property type="molecule type" value="Genomic_DNA"/>
</dbReference>
<feature type="region of interest" description="Disordered" evidence="1">
    <location>
        <begin position="1"/>
        <end position="67"/>
    </location>
</feature>